<name>A0AAV4VSV3_CAEEX</name>
<keyword evidence="3" id="KW-1185">Reference proteome</keyword>
<organism evidence="2 3">
    <name type="scientific">Caerostris extrusa</name>
    <name type="common">Bark spider</name>
    <name type="synonym">Caerostris bankana</name>
    <dbReference type="NCBI Taxonomy" id="172846"/>
    <lineage>
        <taxon>Eukaryota</taxon>
        <taxon>Metazoa</taxon>
        <taxon>Ecdysozoa</taxon>
        <taxon>Arthropoda</taxon>
        <taxon>Chelicerata</taxon>
        <taxon>Arachnida</taxon>
        <taxon>Araneae</taxon>
        <taxon>Araneomorphae</taxon>
        <taxon>Entelegynae</taxon>
        <taxon>Araneoidea</taxon>
        <taxon>Araneidae</taxon>
        <taxon>Caerostris</taxon>
    </lineage>
</organism>
<dbReference type="Proteomes" id="UP001054945">
    <property type="component" value="Unassembled WGS sequence"/>
</dbReference>
<evidence type="ECO:0000313" key="2">
    <source>
        <dbReference type="EMBL" id="GIY73347.1"/>
    </source>
</evidence>
<evidence type="ECO:0000256" key="1">
    <source>
        <dbReference type="SAM" id="MobiDB-lite"/>
    </source>
</evidence>
<gene>
    <name evidence="2" type="ORF">CEXT_157501</name>
</gene>
<comment type="caution">
    <text evidence="2">The sequence shown here is derived from an EMBL/GenBank/DDBJ whole genome shotgun (WGS) entry which is preliminary data.</text>
</comment>
<proteinExistence type="predicted"/>
<dbReference type="AlphaFoldDB" id="A0AAV4VSV3"/>
<feature type="region of interest" description="Disordered" evidence="1">
    <location>
        <begin position="48"/>
        <end position="71"/>
    </location>
</feature>
<dbReference type="EMBL" id="BPLR01015069">
    <property type="protein sequence ID" value="GIY73347.1"/>
    <property type="molecule type" value="Genomic_DNA"/>
</dbReference>
<evidence type="ECO:0000313" key="3">
    <source>
        <dbReference type="Proteomes" id="UP001054945"/>
    </source>
</evidence>
<feature type="compositionally biased region" description="Basic and acidic residues" evidence="1">
    <location>
        <begin position="51"/>
        <end position="71"/>
    </location>
</feature>
<accession>A0AAV4VSV3</accession>
<sequence length="88" mass="10413">MAFGKERRRKSQTLVPRTGIMYYYKTWEKVLGSAEGFRHVRLVLTSSETLTSKDKRSPKNRRNSKEREKRNLLSCQTVKLPQVMRLLL</sequence>
<reference evidence="2 3" key="1">
    <citation type="submission" date="2021-06" db="EMBL/GenBank/DDBJ databases">
        <title>Caerostris extrusa draft genome.</title>
        <authorList>
            <person name="Kono N."/>
            <person name="Arakawa K."/>
        </authorList>
    </citation>
    <scope>NUCLEOTIDE SEQUENCE [LARGE SCALE GENOMIC DNA]</scope>
</reference>
<protein>
    <submittedName>
        <fullName evidence="2">Uncharacterized protein</fullName>
    </submittedName>
</protein>